<dbReference type="CTD" id="33859"/>
<dbReference type="InterPro" id="IPR005344">
    <property type="entry name" value="TMEM33/Pom33"/>
</dbReference>
<dbReference type="Pfam" id="PF03661">
    <property type="entry name" value="TMEM33_Pom33"/>
    <property type="match status" value="1"/>
</dbReference>
<organism evidence="7 8">
    <name type="scientific">Cimex lectularius</name>
    <name type="common">Bed bug</name>
    <name type="synonym">Acanthia lectularia</name>
    <dbReference type="NCBI Taxonomy" id="79782"/>
    <lineage>
        <taxon>Eukaryota</taxon>
        <taxon>Metazoa</taxon>
        <taxon>Ecdysozoa</taxon>
        <taxon>Arthropoda</taxon>
        <taxon>Hexapoda</taxon>
        <taxon>Insecta</taxon>
        <taxon>Pterygota</taxon>
        <taxon>Neoptera</taxon>
        <taxon>Paraneoptera</taxon>
        <taxon>Hemiptera</taxon>
        <taxon>Heteroptera</taxon>
        <taxon>Panheteroptera</taxon>
        <taxon>Cimicomorpha</taxon>
        <taxon>Cimicidae</taxon>
        <taxon>Cimex</taxon>
    </lineage>
</organism>
<dbReference type="OrthoDB" id="5581259at2759"/>
<dbReference type="GO" id="GO:0061024">
    <property type="term" value="P:membrane organization"/>
    <property type="evidence" value="ECO:0007669"/>
    <property type="project" value="TreeGrafter"/>
</dbReference>
<keyword evidence="5 6" id="KW-0472">Membrane</keyword>
<dbReference type="GO" id="GO:0016020">
    <property type="term" value="C:membrane"/>
    <property type="evidence" value="ECO:0007669"/>
    <property type="project" value="UniProtKB-SubCell"/>
</dbReference>
<comment type="similarity">
    <text evidence="2">Belongs to the PER33/POM33 family.</text>
</comment>
<feature type="transmembrane region" description="Helical" evidence="6">
    <location>
        <begin position="175"/>
        <end position="200"/>
    </location>
</feature>
<evidence type="ECO:0000256" key="3">
    <source>
        <dbReference type="ARBA" id="ARBA00022692"/>
    </source>
</evidence>
<evidence type="ECO:0000256" key="6">
    <source>
        <dbReference type="SAM" id="Phobius"/>
    </source>
</evidence>
<dbReference type="Proteomes" id="UP000494040">
    <property type="component" value="Unassembled WGS sequence"/>
</dbReference>
<evidence type="ECO:0000256" key="1">
    <source>
        <dbReference type="ARBA" id="ARBA00004141"/>
    </source>
</evidence>
<dbReference type="PANTHER" id="PTHR12703">
    <property type="entry name" value="TRANSMEMBRANE PROTEIN 33"/>
    <property type="match status" value="1"/>
</dbReference>
<feature type="transmembrane region" description="Helical" evidence="6">
    <location>
        <begin position="104"/>
        <end position="130"/>
    </location>
</feature>
<dbReference type="OMA" id="FFSIRPT"/>
<keyword evidence="4 6" id="KW-1133">Transmembrane helix</keyword>
<protein>
    <submittedName>
        <fullName evidence="7">Uncharacterized protein</fullName>
    </submittedName>
</protein>
<evidence type="ECO:0000256" key="2">
    <source>
        <dbReference type="ARBA" id="ARBA00007322"/>
    </source>
</evidence>
<evidence type="ECO:0000313" key="7">
    <source>
        <dbReference type="EnsemblMetazoa" id="XP_014250468.1"/>
    </source>
</evidence>
<dbReference type="GO" id="GO:0071786">
    <property type="term" value="P:endoplasmic reticulum tubular network organization"/>
    <property type="evidence" value="ECO:0007669"/>
    <property type="project" value="TreeGrafter"/>
</dbReference>
<accession>A0A8I6RUU7</accession>
<dbReference type="GeneID" id="106667195"/>
<feature type="transmembrane region" description="Helical" evidence="6">
    <location>
        <begin position="137"/>
        <end position="155"/>
    </location>
</feature>
<name>A0A8I6RUU7_CIMLE</name>
<evidence type="ECO:0000256" key="4">
    <source>
        <dbReference type="ARBA" id="ARBA00022989"/>
    </source>
</evidence>
<dbReference type="EnsemblMetazoa" id="XM_014394982.2">
    <property type="protein sequence ID" value="XP_014250468.1"/>
    <property type="gene ID" value="LOC106667195"/>
</dbReference>
<dbReference type="InterPro" id="IPR051645">
    <property type="entry name" value="PER33/POM33_regulator"/>
</dbReference>
<keyword evidence="8" id="KW-1185">Reference proteome</keyword>
<evidence type="ECO:0000256" key="5">
    <source>
        <dbReference type="ARBA" id="ARBA00023136"/>
    </source>
</evidence>
<evidence type="ECO:0000313" key="8">
    <source>
        <dbReference type="Proteomes" id="UP000494040"/>
    </source>
</evidence>
<keyword evidence="3 6" id="KW-0812">Transmembrane</keyword>
<dbReference type="AlphaFoldDB" id="A0A8I6RUU7"/>
<dbReference type="GO" id="GO:0005783">
    <property type="term" value="C:endoplasmic reticulum"/>
    <property type="evidence" value="ECO:0007669"/>
    <property type="project" value="TreeGrafter"/>
</dbReference>
<proteinExistence type="inferred from homology"/>
<sequence>MKYSTMTQPEEHQQETVTVSPMERLMAHVLSHKIEMTILFTRLLTIMFTILYFIPIFGNLYSSYNKALIANAATSALRLHQRHPRITYSVDFFKAVLREDSCHYFAYSMIFLYVAPFTLALLPVFLFALIQCASYSLILLDILGQNSWCGMRLLISFVELQSSNILNLIACVEIILLPFCIILILLGRAGLLTSIVYYRFLLMRCKSQRNATTRNLFTYFLVSLANVANRPATSDFVRMIINFFIRFLSRLFPIAVQ</sequence>
<feature type="transmembrane region" description="Helical" evidence="6">
    <location>
        <begin position="39"/>
        <end position="58"/>
    </location>
</feature>
<dbReference type="PANTHER" id="PTHR12703:SF4">
    <property type="entry name" value="TRANSMEMBRANE PROTEIN 33"/>
    <property type="match status" value="1"/>
</dbReference>
<dbReference type="RefSeq" id="XP_014250468.1">
    <property type="nucleotide sequence ID" value="XM_014394982.2"/>
</dbReference>
<dbReference type="KEGG" id="clec:106667195"/>
<comment type="subcellular location">
    <subcellularLocation>
        <location evidence="1">Membrane</location>
        <topology evidence="1">Multi-pass membrane protein</topology>
    </subcellularLocation>
</comment>
<reference evidence="7" key="1">
    <citation type="submission" date="2022-01" db="UniProtKB">
        <authorList>
            <consortium name="EnsemblMetazoa"/>
        </authorList>
    </citation>
    <scope>IDENTIFICATION</scope>
</reference>